<evidence type="ECO:0000313" key="1">
    <source>
        <dbReference type="EMBL" id="QIM19406.1"/>
    </source>
</evidence>
<keyword evidence="2" id="KW-1185">Reference proteome</keyword>
<accession>A0ABX6JYN1</accession>
<dbReference type="EMBL" id="CP049933">
    <property type="protein sequence ID" value="QIM19406.1"/>
    <property type="molecule type" value="Genomic_DNA"/>
</dbReference>
<organism evidence="1 2">
    <name type="scientific">Leucobacter coleopterorum</name>
    <dbReference type="NCBI Taxonomy" id="2714933"/>
    <lineage>
        <taxon>Bacteria</taxon>
        <taxon>Bacillati</taxon>
        <taxon>Actinomycetota</taxon>
        <taxon>Actinomycetes</taxon>
        <taxon>Micrococcales</taxon>
        <taxon>Microbacteriaceae</taxon>
        <taxon>Leucobacter</taxon>
    </lineage>
</organism>
<protein>
    <submittedName>
        <fullName evidence="1">Uncharacterized protein</fullName>
    </submittedName>
</protein>
<dbReference type="Proteomes" id="UP000503441">
    <property type="component" value="Chromosome"/>
</dbReference>
<sequence length="74" mass="8377">MVNKGTERRKRVVPCVRIEADGGRVFHVEAFELGSDPNVVAAFACYYLDHPQERDALTDPEEAIRRFSDAQVEV</sequence>
<gene>
    <name evidence="1" type="ORF">G7066_13980</name>
</gene>
<evidence type="ECO:0000313" key="2">
    <source>
        <dbReference type="Proteomes" id="UP000503441"/>
    </source>
</evidence>
<reference evidence="1 2" key="1">
    <citation type="submission" date="2020-03" db="EMBL/GenBank/DDBJ databases">
        <title>Leucobacter sp. nov., isolated from beetles.</title>
        <authorList>
            <person name="Hyun D.-W."/>
            <person name="Bae J.-W."/>
        </authorList>
    </citation>
    <scope>NUCLEOTIDE SEQUENCE [LARGE SCALE GENOMIC DNA]</scope>
    <source>
        <strain evidence="1 2">HDW9A</strain>
    </source>
</reference>
<proteinExistence type="predicted"/>
<dbReference type="RefSeq" id="WP_166331648.1">
    <property type="nucleotide sequence ID" value="NZ_CP049933.1"/>
</dbReference>
<name>A0ABX6JYN1_9MICO</name>